<dbReference type="Gene3D" id="3.90.1300.10">
    <property type="entry name" value="Amidase signature (AS) domain"/>
    <property type="match status" value="1"/>
</dbReference>
<feature type="domain" description="Amidase" evidence="1">
    <location>
        <begin position="3"/>
        <end position="191"/>
    </location>
</feature>
<gene>
    <name evidence="2" type="ORF">CDD82_6742</name>
</gene>
<dbReference type="PANTHER" id="PTHR42678:SF37">
    <property type="entry name" value="AMIDASE C869.01-RELATED"/>
    <property type="match status" value="1"/>
</dbReference>
<proteinExistence type="predicted"/>
<organism evidence="2 3">
    <name type="scientific">Ophiocordyceps australis</name>
    <dbReference type="NCBI Taxonomy" id="1399860"/>
    <lineage>
        <taxon>Eukaryota</taxon>
        <taxon>Fungi</taxon>
        <taxon>Dikarya</taxon>
        <taxon>Ascomycota</taxon>
        <taxon>Pezizomycotina</taxon>
        <taxon>Sordariomycetes</taxon>
        <taxon>Hypocreomycetidae</taxon>
        <taxon>Hypocreales</taxon>
        <taxon>Ophiocordycipitaceae</taxon>
        <taxon>Ophiocordyceps</taxon>
    </lineage>
</organism>
<dbReference type="AlphaFoldDB" id="A0A2C5ZRX9"/>
<dbReference type="Pfam" id="PF01425">
    <property type="entry name" value="Amidase"/>
    <property type="match status" value="1"/>
</dbReference>
<evidence type="ECO:0000259" key="1">
    <source>
        <dbReference type="Pfam" id="PF01425"/>
    </source>
</evidence>
<comment type="caution">
    <text evidence="2">The sequence shown here is derived from an EMBL/GenBank/DDBJ whole genome shotgun (WGS) entry which is preliminary data.</text>
</comment>
<keyword evidence="3" id="KW-1185">Reference proteome</keyword>
<dbReference type="Proteomes" id="UP000224854">
    <property type="component" value="Unassembled WGS sequence"/>
</dbReference>
<accession>A0A2C5ZRX9</accession>
<evidence type="ECO:0000313" key="3">
    <source>
        <dbReference type="Proteomes" id="UP000224854"/>
    </source>
</evidence>
<protein>
    <recommendedName>
        <fullName evidence="1">Amidase domain-containing protein</fullName>
    </recommendedName>
</protein>
<dbReference type="PANTHER" id="PTHR42678">
    <property type="entry name" value="AMIDASE"/>
    <property type="match status" value="1"/>
</dbReference>
<evidence type="ECO:0000313" key="2">
    <source>
        <dbReference type="EMBL" id="PHH82184.1"/>
    </source>
</evidence>
<sequence>MRNSIVGFKPTVGLTSRAGVIPESEHQDSVGSFGRTVADAVLVLDAIWGPDVENDNYTAAIKVPWETNNDVSSPKSFAEFLSPSKILCGSTFGLPWDSLWAKTDDETRNALMQVVAMMKGAGATIINHTEITNHERLVAPNGWDWDLGTTLGRPNESEYTYVKVDFYNNINKYLSQLTNTAIRTFDDIVKFNVDNAGSEGGVPYPDGHPAFFSGQDGFLASLATNGTYNETFFQALEFCSTSTRRGIDDALNYRGPENPDNRTINALLVPIEPGQSYQLAAQAGYPMVTLPAGIHQESGMGIGLGLMQTAWNDAELVKWASAIENLQLSNKTPFKRQLPTWRGYLERPIPVPL</sequence>
<dbReference type="OrthoDB" id="566138at2759"/>
<dbReference type="EMBL" id="NJEU01000072">
    <property type="protein sequence ID" value="PHH82184.1"/>
    <property type="molecule type" value="Genomic_DNA"/>
</dbReference>
<dbReference type="SUPFAM" id="SSF75304">
    <property type="entry name" value="Amidase signature (AS) enzymes"/>
    <property type="match status" value="1"/>
</dbReference>
<dbReference type="InterPro" id="IPR023631">
    <property type="entry name" value="Amidase_dom"/>
</dbReference>
<reference evidence="2 3" key="1">
    <citation type="submission" date="2017-06" db="EMBL/GenBank/DDBJ databases">
        <title>Ant-infecting Ophiocordyceps genomes reveal a high diversity of potential behavioral manipulation genes and a possible major role for enterotoxins.</title>
        <authorList>
            <person name="De Bekker C."/>
            <person name="Evans H.C."/>
            <person name="Brachmann A."/>
            <person name="Hughes D.P."/>
        </authorList>
    </citation>
    <scope>NUCLEOTIDE SEQUENCE [LARGE SCALE GENOMIC DNA]</scope>
    <source>
        <strain evidence="2 3">1348a</strain>
    </source>
</reference>
<name>A0A2C5ZRX9_9HYPO</name>
<dbReference type="InterPro" id="IPR036928">
    <property type="entry name" value="AS_sf"/>
</dbReference>